<evidence type="ECO:0000313" key="1">
    <source>
        <dbReference type="EMBL" id="CAD5332939.1"/>
    </source>
</evidence>
<protein>
    <submittedName>
        <fullName evidence="1">(thale cress) hypothetical protein</fullName>
    </submittedName>
</protein>
<reference evidence="1 2" key="1">
    <citation type="submission" date="2020-09" db="EMBL/GenBank/DDBJ databases">
        <authorList>
            <person name="Ashkenazy H."/>
        </authorList>
    </citation>
    <scope>NUCLEOTIDE SEQUENCE [LARGE SCALE GENOMIC DNA]</scope>
    <source>
        <strain evidence="2">cv. Cdm-0</strain>
    </source>
</reference>
<dbReference type="AlphaFoldDB" id="A0A7G2FD58"/>
<name>A0A7G2FD58_ARATH</name>
<organism evidence="1 2">
    <name type="scientific">Arabidopsis thaliana</name>
    <name type="common">Mouse-ear cress</name>
    <dbReference type="NCBI Taxonomy" id="3702"/>
    <lineage>
        <taxon>Eukaryota</taxon>
        <taxon>Viridiplantae</taxon>
        <taxon>Streptophyta</taxon>
        <taxon>Embryophyta</taxon>
        <taxon>Tracheophyta</taxon>
        <taxon>Spermatophyta</taxon>
        <taxon>Magnoliopsida</taxon>
        <taxon>eudicotyledons</taxon>
        <taxon>Gunneridae</taxon>
        <taxon>Pentapetalae</taxon>
        <taxon>rosids</taxon>
        <taxon>malvids</taxon>
        <taxon>Brassicales</taxon>
        <taxon>Brassicaceae</taxon>
        <taxon>Camelineae</taxon>
        <taxon>Arabidopsis</taxon>
    </lineage>
</organism>
<evidence type="ECO:0000313" key="2">
    <source>
        <dbReference type="Proteomes" id="UP000516314"/>
    </source>
</evidence>
<accession>A0A7G2FD58</accession>
<dbReference type="EMBL" id="LR881470">
    <property type="protein sequence ID" value="CAD5332939.1"/>
    <property type="molecule type" value="Genomic_DNA"/>
</dbReference>
<sequence length="66" mass="7525">MDTCTRKLKLDRGEASIRGEVFFDKIQYHEESTPMLNEAAIKDDEGVNENIQIKEEPSDAQPVDQT</sequence>
<dbReference type="Proteomes" id="UP000516314">
    <property type="component" value="Chromosome 5"/>
</dbReference>
<proteinExistence type="predicted"/>
<gene>
    <name evidence="1" type="ORF">AT9943_LOCUS20318</name>
</gene>